<protein>
    <submittedName>
        <fullName evidence="1">Uncharacterized protein</fullName>
    </submittedName>
</protein>
<evidence type="ECO:0000313" key="3">
    <source>
        <dbReference type="Proteomes" id="UP000256862"/>
    </source>
</evidence>
<reference evidence="1" key="2">
    <citation type="submission" date="2018-01" db="EMBL/GenBank/DDBJ databases">
        <authorList>
            <person name="Clerissi C."/>
        </authorList>
    </citation>
    <scope>NUCLEOTIDE SEQUENCE</scope>
    <source>
        <strain evidence="1">Cupriavidus oxalaticus LMG 2235</strain>
    </source>
</reference>
<dbReference type="EMBL" id="OGUS01000095">
    <property type="protein sequence ID" value="SPC09991.1"/>
    <property type="molecule type" value="Genomic_DNA"/>
</dbReference>
<accession>A0A375FRB1</accession>
<dbReference type="EMBL" id="OGUS01000136">
    <property type="protein sequence ID" value="SPC19286.1"/>
    <property type="molecule type" value="Genomic_DNA"/>
</dbReference>
<comment type="caution">
    <text evidence="1">The sequence shown here is derived from an EMBL/GenBank/DDBJ whole genome shotgun (WGS) entry which is preliminary data.</text>
</comment>
<gene>
    <name evidence="2" type="ORF">CO2235_MP130021</name>
    <name evidence="1" type="ORF">CO2235_U870011</name>
</gene>
<evidence type="ECO:0000313" key="2">
    <source>
        <dbReference type="EMBL" id="SPC19286.1"/>
    </source>
</evidence>
<name>A0A375FRB1_9BURK</name>
<organism evidence="1 3">
    <name type="scientific">Cupriavidus oxalaticus</name>
    <dbReference type="NCBI Taxonomy" id="96344"/>
    <lineage>
        <taxon>Bacteria</taxon>
        <taxon>Pseudomonadati</taxon>
        <taxon>Pseudomonadota</taxon>
        <taxon>Betaproteobacteria</taxon>
        <taxon>Burkholderiales</taxon>
        <taxon>Burkholderiaceae</taxon>
        <taxon>Cupriavidus</taxon>
    </lineage>
</organism>
<proteinExistence type="predicted"/>
<dbReference type="OrthoDB" id="598113at2"/>
<reference evidence="3" key="1">
    <citation type="submission" date="2018-01" db="EMBL/GenBank/DDBJ databases">
        <authorList>
            <person name="Gaut B.S."/>
            <person name="Morton B.R."/>
            <person name="Clegg M.T."/>
            <person name="Duvall M.R."/>
        </authorList>
    </citation>
    <scope>NUCLEOTIDE SEQUENCE [LARGE SCALE GENOMIC DNA]</scope>
</reference>
<dbReference type="RefSeq" id="WP_116386947.1">
    <property type="nucleotide sequence ID" value="NZ_LT978516.1"/>
</dbReference>
<dbReference type="Proteomes" id="UP000256862">
    <property type="component" value="Plasmid CO2235_mp"/>
</dbReference>
<sequence length="148" mass="16991">MAAVKLEDLSIAFDFVNSGAPMENEAYVSLDTGKIYWISDFNDGSEEEIPEDLETSDRYLVIPHKNELGLGKRLVLQFVAQELPESYDEVDGFFRRKGAYARFKDLLEHKGILQRWFAFEAESVEIALNRLLKYLQRKSARQPGEALI</sequence>
<evidence type="ECO:0000313" key="1">
    <source>
        <dbReference type="EMBL" id="SPC09991.1"/>
    </source>
</evidence>
<dbReference type="AlphaFoldDB" id="A0A375FRB1"/>